<protein>
    <submittedName>
        <fullName evidence="7">Autotransporter translocation and assembly factor TamB</fullName>
    </submittedName>
</protein>
<dbReference type="OrthoDB" id="5555605at2"/>
<evidence type="ECO:0000256" key="4">
    <source>
        <dbReference type="ARBA" id="ARBA00023136"/>
    </source>
</evidence>
<comment type="caution">
    <text evidence="7">The sequence shown here is derived from an EMBL/GenBank/DDBJ whole genome shotgun (WGS) entry which is preliminary data.</text>
</comment>
<organism evidence="7 8">
    <name type="scientific">Cocleimonas flava</name>
    <dbReference type="NCBI Taxonomy" id="634765"/>
    <lineage>
        <taxon>Bacteria</taxon>
        <taxon>Pseudomonadati</taxon>
        <taxon>Pseudomonadota</taxon>
        <taxon>Gammaproteobacteria</taxon>
        <taxon>Thiotrichales</taxon>
        <taxon>Thiotrichaceae</taxon>
        <taxon>Cocleimonas</taxon>
    </lineage>
</organism>
<feature type="domain" description="Translocation and assembly module TamB C-terminal" evidence="6">
    <location>
        <begin position="1055"/>
        <end position="1386"/>
    </location>
</feature>
<dbReference type="Proteomes" id="UP000294887">
    <property type="component" value="Unassembled WGS sequence"/>
</dbReference>
<dbReference type="GO" id="GO:0009306">
    <property type="term" value="P:protein secretion"/>
    <property type="evidence" value="ECO:0007669"/>
    <property type="project" value="InterPro"/>
</dbReference>
<keyword evidence="3 5" id="KW-1133">Transmembrane helix</keyword>
<sequence length="1388" mass="151297">MRKHLNQYVFSPLFWVMSLLLILLFALVITLFTPIGPKAIAYVADSSLKQLTLKGVSGSVLSGLHVDQFVWEDGVAVVLEDIDVKLNKFDIKNEKIYAKNVTVGKLSIDLLGKAKNTDEVSKDVTSLPNFGLPINIDADILKLESLQITKSIPGDSQSQTLLFQIQDIQLNKATIKHNILNFEELRGAPIILGKPLRIDVVDGQLNMNQPHEITTKGTASFEHDVIGNINGNVDLKGTLTNYIFDGDLVLEQEQLGKGNIQVKGEGDYKQVTIEDVILSSLYGNAEAIGKVEWDPEIRWNFDVDAKNLTSSNLLPEWPVSADTKLKYTGTFLDSRLENQLQILELDGLFREQKLTAKGQITERESLVRVNKLQLTLGDNNILVDGAVTEPLNLDIKLDAKSLKQILPDVAGRVEGEVSIKGEYKKPEIQAKVTANNLEYAGFKQSSVPILIETNVVADNEVLTLKSALIKSGKNTVGLTGNATEPFDLKWKIEAKDLKQVSPQLAGSINGIASLKGDIDKPVATLDITAKKLEFNGIRQGEEALTLKGEVSLDNKNILLKDLKLASGKNVLQINGNAGEPLDLNVNINAPELTQVSPDLAGRIQGDTKITGLYKSPTITTKLVASNLQYQDFKLGQSAMNLQGEVQLVDGIPMVKSLNTQIGDNRFEVSGRASSPFDLSWNIDSKNLKEITPELSGRLIVKGQLQGTIDKPIINATVDAKKLSYKAFKLDSADFTASTTNNIYKINGKLKSLESDGQKIDNASLELNGSIENHTLAAFVDHQEAKVQLKANGGWENEQWSGILQQLKLDDTQAGDWALQKPARISLSKSGFSAEQFCLSSKKTNACSTASWSESIGLNAKGTLKEIPLDLAKPWLPEGMTVNGVINGSYDINQNNGKPKGKIQFKLPSNSFSFKTDDEERDFFYEDAEVNATIDNRTINADASMKIVNRGQFSANAKVKLSPENGKHTIDGKASFDIPNINFAQELIPHSRGLRGALSSKISFSGLLSKPQIKGQADIKNAYLRLPEAGTELTDININVTADQPGKARINGKMLMGKGALNVTGDMDINDVAKWKANIKISGNDIRFMNTNEIKANMSPDIVLGLSPEVVSIKGKVTIPYADIRLNDIPESSIDESGDAFVIGENKPGEQVSAVKLQPNVVIVIGDRVRLDAFGLKAKLSGDVNVTHNRRDVLANGSLRVTDGKFQAYGQDLEINNGRLIFNGSPKLVGMDIRATRTVDNQVVGVHLGGNVLNPKSTIFSNPAMQESEALSFLLTGHSLSSASGQESALLMSAVRGLGITGSGSLAQNIGASFGLDDVNIVTKEDLRESELALGKRLGSRLYVRYLFGLFDQTQKIAIKYKINKVLSLEAETSVDEYGLDLIYEFERD</sequence>
<name>A0A4R1ER83_9GAMM</name>
<keyword evidence="2 5" id="KW-0812">Transmembrane</keyword>
<proteinExistence type="predicted"/>
<dbReference type="RefSeq" id="WP_131907465.1">
    <property type="nucleotide sequence ID" value="NZ_BAAAFU010000007.1"/>
</dbReference>
<dbReference type="GO" id="GO:0097347">
    <property type="term" value="C:TAM protein secretion complex"/>
    <property type="evidence" value="ECO:0007669"/>
    <property type="project" value="TreeGrafter"/>
</dbReference>
<reference evidence="7 8" key="1">
    <citation type="submission" date="2019-03" db="EMBL/GenBank/DDBJ databases">
        <title>Genomic Encyclopedia of Type Strains, Phase IV (KMG-IV): sequencing the most valuable type-strain genomes for metagenomic binning, comparative biology and taxonomic classification.</title>
        <authorList>
            <person name="Goeker M."/>
        </authorList>
    </citation>
    <scope>NUCLEOTIDE SEQUENCE [LARGE SCALE GENOMIC DNA]</scope>
    <source>
        <strain evidence="7 8">DSM 24830</strain>
    </source>
</reference>
<evidence type="ECO:0000256" key="2">
    <source>
        <dbReference type="ARBA" id="ARBA00022692"/>
    </source>
</evidence>
<evidence type="ECO:0000256" key="1">
    <source>
        <dbReference type="ARBA" id="ARBA00004167"/>
    </source>
</evidence>
<keyword evidence="4 5" id="KW-0472">Membrane</keyword>
<feature type="transmembrane region" description="Helical" evidence="5">
    <location>
        <begin position="12"/>
        <end position="32"/>
    </location>
</feature>
<dbReference type="GO" id="GO:0005886">
    <property type="term" value="C:plasma membrane"/>
    <property type="evidence" value="ECO:0007669"/>
    <property type="project" value="InterPro"/>
</dbReference>
<dbReference type="Pfam" id="PF04357">
    <property type="entry name" value="TamB"/>
    <property type="match status" value="1"/>
</dbReference>
<comment type="subcellular location">
    <subcellularLocation>
        <location evidence="1">Membrane</location>
        <topology evidence="1">Single-pass membrane protein</topology>
    </subcellularLocation>
</comment>
<dbReference type="EMBL" id="SMFQ01000005">
    <property type="protein sequence ID" value="TCJ82970.1"/>
    <property type="molecule type" value="Genomic_DNA"/>
</dbReference>
<dbReference type="PANTHER" id="PTHR36985">
    <property type="entry name" value="TRANSLOCATION AND ASSEMBLY MODULE SUBUNIT TAMB"/>
    <property type="match status" value="1"/>
</dbReference>
<gene>
    <name evidence="7" type="ORF">EV695_3708</name>
</gene>
<evidence type="ECO:0000256" key="5">
    <source>
        <dbReference type="SAM" id="Phobius"/>
    </source>
</evidence>
<evidence type="ECO:0000313" key="8">
    <source>
        <dbReference type="Proteomes" id="UP000294887"/>
    </source>
</evidence>
<dbReference type="InterPro" id="IPR007452">
    <property type="entry name" value="TamB_C"/>
</dbReference>
<evidence type="ECO:0000256" key="3">
    <source>
        <dbReference type="ARBA" id="ARBA00022989"/>
    </source>
</evidence>
<evidence type="ECO:0000259" key="6">
    <source>
        <dbReference type="Pfam" id="PF04357"/>
    </source>
</evidence>
<accession>A0A4R1ER83</accession>
<dbReference type="PANTHER" id="PTHR36985:SF1">
    <property type="entry name" value="TRANSLOCATION AND ASSEMBLY MODULE SUBUNIT TAMB"/>
    <property type="match status" value="1"/>
</dbReference>
<keyword evidence="8" id="KW-1185">Reference proteome</keyword>
<evidence type="ECO:0000313" key="7">
    <source>
        <dbReference type="EMBL" id="TCJ82970.1"/>
    </source>
</evidence>